<evidence type="ECO:0000313" key="9">
    <source>
        <dbReference type="EMBL" id="BAC22663.1"/>
    </source>
</evidence>
<dbReference type="AlphaFoldDB" id="Q8GRF1"/>
<dbReference type="GO" id="GO:0009279">
    <property type="term" value="C:cell outer membrane"/>
    <property type="evidence" value="ECO:0007669"/>
    <property type="project" value="UniProtKB-SubCell"/>
</dbReference>
<comment type="similarity">
    <text evidence="3">Belongs to the variable small protein (Vsp) family.</text>
</comment>
<keyword evidence="6" id="KW-0564">Palmitate</keyword>
<name>Q8GRF1_9SPIR</name>
<protein>
    <submittedName>
        <fullName evidence="9">VmpC protein</fullName>
    </submittedName>
</protein>
<dbReference type="Gene3D" id="1.20.120.240">
    <property type="entry name" value="Lipoprotein, type 6"/>
    <property type="match status" value="1"/>
</dbReference>
<evidence type="ECO:0000256" key="7">
    <source>
        <dbReference type="ARBA" id="ARBA00023237"/>
    </source>
</evidence>
<gene>
    <name evidence="9" type="primary">vmpC</name>
</gene>
<dbReference type="Pfam" id="PF01441">
    <property type="entry name" value="Lipoprotein_6"/>
    <property type="match status" value="1"/>
</dbReference>
<evidence type="ECO:0000256" key="4">
    <source>
        <dbReference type="ARBA" id="ARBA00022729"/>
    </source>
</evidence>
<proteinExistence type="inferred from homology"/>
<evidence type="ECO:0000256" key="2">
    <source>
        <dbReference type="ARBA" id="ARBA00004459"/>
    </source>
</evidence>
<accession>Q8GRF1</accession>
<keyword evidence="8" id="KW-0449">Lipoprotein</keyword>
<evidence type="ECO:0000256" key="6">
    <source>
        <dbReference type="ARBA" id="ARBA00023139"/>
    </source>
</evidence>
<evidence type="ECO:0000256" key="8">
    <source>
        <dbReference type="ARBA" id="ARBA00023288"/>
    </source>
</evidence>
<comment type="subcellular location">
    <subcellularLocation>
        <location evidence="2">Cell outer membrane</location>
        <topology evidence="2">Lipid-anchor</topology>
    </subcellularLocation>
</comment>
<geneLocation type="plasmid" evidence="9">
    <name>44-kb linear plasmid</name>
</geneLocation>
<keyword evidence="7" id="KW-0998">Cell outer membrane</keyword>
<evidence type="ECO:0000256" key="3">
    <source>
        <dbReference type="ARBA" id="ARBA00008719"/>
    </source>
</evidence>
<keyword evidence="4" id="KW-0732">Signal</keyword>
<dbReference type="InterPro" id="IPR001800">
    <property type="entry name" value="Lipoprotein_OspC"/>
</dbReference>
<evidence type="ECO:0000256" key="1">
    <source>
        <dbReference type="ARBA" id="ARBA00003932"/>
    </source>
</evidence>
<keyword evidence="9" id="KW-0614">Plasmid</keyword>
<keyword evidence="5" id="KW-0472">Membrane</keyword>
<evidence type="ECO:0000256" key="5">
    <source>
        <dbReference type="ARBA" id="ARBA00023136"/>
    </source>
</evidence>
<dbReference type="InterPro" id="IPR036437">
    <property type="entry name" value="OspC-like_sf"/>
</dbReference>
<dbReference type="SUPFAM" id="SSF63515">
    <property type="entry name" value="Outer surface protein C (OspC)"/>
    <property type="match status" value="1"/>
</dbReference>
<comment type="function">
    <text evidence="1">The Vlp and Vsp proteins are antigenically distinct proteins, only one vlp or vsp gene is transcriptionally active at any one time. Switching between these genes is a mechanism of host immune response evasion.</text>
</comment>
<sequence length="203" mass="21085">MVLGILMVVMGCCNSGGGIKEGDEGKAKKGDGSVIDLKVIGEKIKSAVEFAGSVKEVHALVRSVGEFAKAIGKKVTQNTGVIAADAGGNNNGGLIAGAYSLISELNTKVEVLGKKDGNSSELKSKFDDLNKKCKAFLDKVKGDAELCKKDVTDENAQKALDVNNATKDKGASELDALNTSIDGLLIVIKKLVEDAVNELTTSS</sequence>
<dbReference type="EMBL" id="AB073701">
    <property type="protein sequence ID" value="BAC22663.1"/>
    <property type="molecule type" value="Genomic_DNA"/>
</dbReference>
<organism evidence="9">
    <name type="scientific">Borrelia duttonii</name>
    <dbReference type="NCBI Taxonomy" id="40834"/>
    <lineage>
        <taxon>Bacteria</taxon>
        <taxon>Pseudomonadati</taxon>
        <taxon>Spirochaetota</taxon>
        <taxon>Spirochaetia</taxon>
        <taxon>Spirochaetales</taxon>
        <taxon>Borreliaceae</taxon>
        <taxon>Borrelia</taxon>
    </lineage>
</organism>
<reference evidence="9" key="1">
    <citation type="journal article" date="2002" name="Microbiol. Immunol.">
        <title>The 44-kb Linear Plasmid Molecule in the Relapsing Fever Agent Borrelia duttonii Strain Ly Serve as a Preservation of vmp Genes.</title>
        <authorList>
            <person name="Tabuchi N."/>
            <person name="Mitani H."/>
            <person name="Seino S."/>
            <person name="Fukunaga M."/>
        </authorList>
    </citation>
    <scope>NUCLEOTIDE SEQUENCE</scope>
    <source>
        <strain evidence="9">Ly</strain>
        <plasmid evidence="9">44-kb linear plasmid</plasmid>
    </source>
</reference>